<keyword evidence="6 8" id="KW-1133">Transmembrane helix</keyword>
<dbReference type="AlphaFoldDB" id="A0A0N8HKV4"/>
<dbReference type="Pfam" id="PF01925">
    <property type="entry name" value="TauE"/>
    <property type="match status" value="1"/>
</dbReference>
<keyword evidence="3" id="KW-0813">Transport</keyword>
<evidence type="ECO:0000313" key="9">
    <source>
        <dbReference type="EMBL" id="KPM84928.1"/>
    </source>
</evidence>
<proteinExistence type="inferred from homology"/>
<protein>
    <recommendedName>
        <fullName evidence="8">Probable membrane transporter protein</fullName>
    </recommendedName>
</protein>
<dbReference type="Proteomes" id="UP000050378">
    <property type="component" value="Unassembled WGS sequence"/>
</dbReference>
<dbReference type="STRING" id="570156.AOG27_03930"/>
<dbReference type="PANTHER" id="PTHR30269">
    <property type="entry name" value="TRANSMEMBRANE PROTEIN YFCA"/>
    <property type="match status" value="1"/>
</dbReference>
<dbReference type="PATRIC" id="fig|570156.3.peg.768"/>
<dbReference type="OrthoDB" id="6197550at2"/>
<keyword evidence="4 8" id="KW-1003">Cell membrane</keyword>
<dbReference type="GO" id="GO:0005886">
    <property type="term" value="C:plasma membrane"/>
    <property type="evidence" value="ECO:0007669"/>
    <property type="project" value="UniProtKB-SubCell"/>
</dbReference>
<feature type="transmembrane region" description="Helical" evidence="8">
    <location>
        <begin position="110"/>
        <end position="127"/>
    </location>
</feature>
<reference evidence="9 10" key="1">
    <citation type="submission" date="2015-09" db="EMBL/GenBank/DDBJ databases">
        <title>Draft Genome Sequence of Pseudoalteromonas lipolytica UCD-48B.</title>
        <authorList>
            <person name="Krusor M."/>
            <person name="Coil D.A."/>
            <person name="Lang J.M."/>
            <person name="Eisen J.A."/>
            <person name="Alexiev A."/>
        </authorList>
    </citation>
    <scope>NUCLEOTIDE SEQUENCE [LARGE SCALE GENOMIC DNA]</scope>
    <source>
        <strain evidence="9 10">UCD-48B</strain>
    </source>
</reference>
<dbReference type="InterPro" id="IPR002781">
    <property type="entry name" value="TM_pro_TauE-like"/>
</dbReference>
<feature type="transmembrane region" description="Helical" evidence="8">
    <location>
        <begin position="12"/>
        <end position="36"/>
    </location>
</feature>
<dbReference type="InterPro" id="IPR052017">
    <property type="entry name" value="TSUP"/>
</dbReference>
<dbReference type="PANTHER" id="PTHR30269:SF37">
    <property type="entry name" value="MEMBRANE TRANSPORTER PROTEIN"/>
    <property type="match status" value="1"/>
</dbReference>
<dbReference type="RefSeq" id="WP_054551687.1">
    <property type="nucleotide sequence ID" value="NZ_LJTC01000002.1"/>
</dbReference>
<evidence type="ECO:0000256" key="3">
    <source>
        <dbReference type="ARBA" id="ARBA00022448"/>
    </source>
</evidence>
<evidence type="ECO:0000313" key="10">
    <source>
        <dbReference type="Proteomes" id="UP000050378"/>
    </source>
</evidence>
<evidence type="ECO:0000256" key="1">
    <source>
        <dbReference type="ARBA" id="ARBA00004651"/>
    </source>
</evidence>
<keyword evidence="7 8" id="KW-0472">Membrane</keyword>
<evidence type="ECO:0000256" key="8">
    <source>
        <dbReference type="RuleBase" id="RU363041"/>
    </source>
</evidence>
<feature type="transmembrane region" description="Helical" evidence="8">
    <location>
        <begin position="139"/>
        <end position="159"/>
    </location>
</feature>
<comment type="similarity">
    <text evidence="2 8">Belongs to the 4-toluene sulfonate uptake permease (TSUP) (TC 2.A.102) family.</text>
</comment>
<keyword evidence="5 8" id="KW-0812">Transmembrane</keyword>
<feature type="transmembrane region" description="Helical" evidence="8">
    <location>
        <begin position="85"/>
        <end position="104"/>
    </location>
</feature>
<evidence type="ECO:0000256" key="5">
    <source>
        <dbReference type="ARBA" id="ARBA00022692"/>
    </source>
</evidence>
<gene>
    <name evidence="9" type="ORF">AOG27_03930</name>
</gene>
<accession>A0A0N8HKV4</accession>
<feature type="transmembrane region" description="Helical" evidence="8">
    <location>
        <begin position="42"/>
        <end position="64"/>
    </location>
</feature>
<name>A0A0N8HKV4_9GAMM</name>
<dbReference type="EMBL" id="LJTC01000002">
    <property type="protein sequence ID" value="KPM84928.1"/>
    <property type="molecule type" value="Genomic_DNA"/>
</dbReference>
<evidence type="ECO:0000256" key="7">
    <source>
        <dbReference type="ARBA" id="ARBA00023136"/>
    </source>
</evidence>
<organism evidence="9 10">
    <name type="scientific">Pseudoalteromonas lipolytica</name>
    <dbReference type="NCBI Taxonomy" id="570156"/>
    <lineage>
        <taxon>Bacteria</taxon>
        <taxon>Pseudomonadati</taxon>
        <taxon>Pseudomonadota</taxon>
        <taxon>Gammaproteobacteria</taxon>
        <taxon>Alteromonadales</taxon>
        <taxon>Pseudoalteromonadaceae</taxon>
        <taxon>Pseudoalteromonas</taxon>
    </lineage>
</organism>
<sequence length="257" mass="27984">MDLISWQFLGGDLLSPISTIMLIVVAGFTSMVSAAFGAGGGLMLLVIMASMLPMSVVIPVHGLVQLGSNANRFLFTFKHIDGAMFVYFSLGGVIGALVASTIVTSIPLELMKIVVAAFVLYLLWGVTPKLRETSKLWRVLAGLWTTFISMFVGASGPLVGSCLYVNNYNKLKFTATFSSCMTVQHTLKAILYGAVGFAFWQWLPLVMLMILSGALGTWLGLKLLHRISSDKFKKIFRLVLTVLSLQLAWQGIMAFSI</sequence>
<evidence type="ECO:0000256" key="2">
    <source>
        <dbReference type="ARBA" id="ARBA00009142"/>
    </source>
</evidence>
<evidence type="ECO:0000256" key="4">
    <source>
        <dbReference type="ARBA" id="ARBA00022475"/>
    </source>
</evidence>
<comment type="caution">
    <text evidence="9">The sequence shown here is derived from an EMBL/GenBank/DDBJ whole genome shotgun (WGS) entry which is preliminary data.</text>
</comment>
<evidence type="ECO:0000256" key="6">
    <source>
        <dbReference type="ARBA" id="ARBA00022989"/>
    </source>
</evidence>
<comment type="subcellular location">
    <subcellularLocation>
        <location evidence="1 8">Cell membrane</location>
        <topology evidence="1 8">Multi-pass membrane protein</topology>
    </subcellularLocation>
</comment>